<comment type="caution">
    <text evidence="1">The sequence shown here is derived from an EMBL/GenBank/DDBJ whole genome shotgun (WGS) entry which is preliminary data.</text>
</comment>
<dbReference type="EMBL" id="JAGRRH010000002">
    <property type="protein sequence ID" value="KAG7373376.1"/>
    <property type="molecule type" value="Genomic_DNA"/>
</dbReference>
<dbReference type="Proteomes" id="UP000693970">
    <property type="component" value="Unassembled WGS sequence"/>
</dbReference>
<dbReference type="AlphaFoldDB" id="A0A9K3Q7B4"/>
<protein>
    <submittedName>
        <fullName evidence="1">Uncharacterized protein</fullName>
    </submittedName>
</protein>
<keyword evidence="2" id="KW-1185">Reference proteome</keyword>
<sequence>MASTGSNFHHFVRRIQSRDNKWQSDQCLDFFLSKQKPPTNHEFDTTQTNDGRDSWPDRTCVNQTKLVRLFLTHIDCENQYGRFQRWVKEINALPTAVEELQIHVSLDDFNENDVDRLSDLTALLHSIQMIFLWNITNVASAKLVFYAKEQHRIPREGQPNVESEYGIMNSRIESSKFSESSIEKLQIVLVTSSIFTSVAPSHGDYLPKSANFLIQRLLRHSPSIFPKLQHVCVECDKSQCWATETNYAAPPTISRQWLDEIEDHLITGGKSNSWNIACRPLSLEINGWKIDWSSIQGLCRILRASKSGETCGRRVSCSSLHTLVSLTLSNCRWALELKNNDAKNIHDPSADLVQALADNTSLRSLCLDLSVIPSQVFSWKDLPRTFAIHPKLKSFRTTLCMKELAFASLLRAYHESSLEEITIPFFFGTWTKELLDLLRKVLFERVCGLTKIFFRLQHIPARWSTNPAPAHRRNVWSLWKEYLSSYVSDTLQDLVVINLTTDEHLDLISTLQQREHPLRSLRFHGCTSLATIVTLTDALVSYNRTRVLPAHFEFQVWNGDELHATTTLNHLAKAIKNNYGILSLNLTCTEYSATPHANILQDLYENSEAAACIRTILSLNNAGRRHMLQNPQSLILGTEILARVALQQNVDAIFHHVMEHPALFVGVSGRNNNS</sequence>
<reference evidence="1" key="2">
    <citation type="submission" date="2021-04" db="EMBL/GenBank/DDBJ databases">
        <authorList>
            <person name="Podell S."/>
        </authorList>
    </citation>
    <scope>NUCLEOTIDE SEQUENCE</scope>
    <source>
        <strain evidence="1">Hildebrandi</strain>
    </source>
</reference>
<accession>A0A9K3Q7B4</accession>
<proteinExistence type="predicted"/>
<evidence type="ECO:0000313" key="1">
    <source>
        <dbReference type="EMBL" id="KAG7373376.1"/>
    </source>
</evidence>
<evidence type="ECO:0000313" key="2">
    <source>
        <dbReference type="Proteomes" id="UP000693970"/>
    </source>
</evidence>
<gene>
    <name evidence="1" type="ORF">IV203_034100</name>
</gene>
<name>A0A9K3Q7B4_9STRA</name>
<organism evidence="1 2">
    <name type="scientific">Nitzschia inconspicua</name>
    <dbReference type="NCBI Taxonomy" id="303405"/>
    <lineage>
        <taxon>Eukaryota</taxon>
        <taxon>Sar</taxon>
        <taxon>Stramenopiles</taxon>
        <taxon>Ochrophyta</taxon>
        <taxon>Bacillariophyta</taxon>
        <taxon>Bacillariophyceae</taxon>
        <taxon>Bacillariophycidae</taxon>
        <taxon>Bacillariales</taxon>
        <taxon>Bacillariaceae</taxon>
        <taxon>Nitzschia</taxon>
    </lineage>
</organism>
<reference evidence="1" key="1">
    <citation type="journal article" date="2021" name="Sci. Rep.">
        <title>Diploid genomic architecture of Nitzschia inconspicua, an elite biomass production diatom.</title>
        <authorList>
            <person name="Oliver A."/>
            <person name="Podell S."/>
            <person name="Pinowska A."/>
            <person name="Traller J.C."/>
            <person name="Smith S.R."/>
            <person name="McClure R."/>
            <person name="Beliaev A."/>
            <person name="Bohutskyi P."/>
            <person name="Hill E.A."/>
            <person name="Rabines A."/>
            <person name="Zheng H."/>
            <person name="Allen L.Z."/>
            <person name="Kuo A."/>
            <person name="Grigoriev I.V."/>
            <person name="Allen A.E."/>
            <person name="Hazlebeck D."/>
            <person name="Allen E.E."/>
        </authorList>
    </citation>
    <scope>NUCLEOTIDE SEQUENCE</scope>
    <source>
        <strain evidence="1">Hildebrandi</strain>
    </source>
</reference>